<sequence length="295" mass="32113">MIRLLAAALAVCLALPAAAQDAAERRPSHCIAIADAAPGIEYRRASAQTASPPAARLWRASTQPSHREALPDYTVRLRFLGHASFLIRTPGGLTAVTDYTGFIGNTDLIPDVVTMNHAHSTHWTANPDPAIPHVLRGWGEEFGAGIEHHLDLGEMLVRNVSTDIRGGFNGRDEPRGNSIFVFEVAGLCIGHLGHLHHMPTEAQFAALGRLDVVMAPVDGGYTMALDDMIAVLKRLRASVVLPMHWFSGRSLGTFRDGMADDFAIVDRNAPFIDVSLADLPERPTVVFLQPRRLRD</sequence>
<dbReference type="Pfam" id="PF13483">
    <property type="entry name" value="Lactamase_B_3"/>
    <property type="match status" value="1"/>
</dbReference>
<accession>A0A3D9BZK9</accession>
<comment type="caution">
    <text evidence="2">The sequence shown here is derived from an EMBL/GenBank/DDBJ whole genome shotgun (WGS) entry which is preliminary data.</text>
</comment>
<organism evidence="2 3">
    <name type="scientific">Rhodosalinus sediminis</name>
    <dbReference type="NCBI Taxonomy" id="1940533"/>
    <lineage>
        <taxon>Bacteria</taxon>
        <taxon>Pseudomonadati</taxon>
        <taxon>Pseudomonadota</taxon>
        <taxon>Alphaproteobacteria</taxon>
        <taxon>Rhodobacterales</taxon>
        <taxon>Paracoccaceae</taxon>
        <taxon>Rhodosalinus</taxon>
    </lineage>
</organism>
<dbReference type="AlphaFoldDB" id="A0A3D9BZK9"/>
<dbReference type="EMBL" id="QOHR01000001">
    <property type="protein sequence ID" value="REC58967.1"/>
    <property type="molecule type" value="Genomic_DNA"/>
</dbReference>
<dbReference type="PANTHER" id="PTHR39189">
    <property type="entry name" value="UPF0173 METAL-DEPENDENT HYDROLASE YTKL"/>
    <property type="match status" value="1"/>
</dbReference>
<evidence type="ECO:0000313" key="2">
    <source>
        <dbReference type="EMBL" id="REC58967.1"/>
    </source>
</evidence>
<keyword evidence="2" id="KW-0378">Hydrolase</keyword>
<feature type="chain" id="PRO_5017808265" evidence="1">
    <location>
        <begin position="20"/>
        <end position="295"/>
    </location>
</feature>
<dbReference type="Gene3D" id="3.60.15.10">
    <property type="entry name" value="Ribonuclease Z/Hydroxyacylglutathione hydrolase-like"/>
    <property type="match status" value="1"/>
</dbReference>
<dbReference type="RefSeq" id="WP_115978010.1">
    <property type="nucleotide sequence ID" value="NZ_QOHR01000001.1"/>
</dbReference>
<keyword evidence="1" id="KW-0732">Signal</keyword>
<evidence type="ECO:0000313" key="3">
    <source>
        <dbReference type="Proteomes" id="UP000257131"/>
    </source>
</evidence>
<dbReference type="PANTHER" id="PTHR39189:SF1">
    <property type="entry name" value="UPF0173 METAL-DEPENDENT HYDROLASE YTKL"/>
    <property type="match status" value="1"/>
</dbReference>
<dbReference type="Proteomes" id="UP000257131">
    <property type="component" value="Unassembled WGS sequence"/>
</dbReference>
<gene>
    <name evidence="2" type="ORF">DRV84_01750</name>
</gene>
<name>A0A3D9BZK9_9RHOB</name>
<feature type="signal peptide" evidence="1">
    <location>
        <begin position="1"/>
        <end position="19"/>
    </location>
</feature>
<dbReference type="SUPFAM" id="SSF56281">
    <property type="entry name" value="Metallo-hydrolase/oxidoreductase"/>
    <property type="match status" value="1"/>
</dbReference>
<dbReference type="OrthoDB" id="7343000at2"/>
<protein>
    <submittedName>
        <fullName evidence="2">Zn-dependent hydrolase</fullName>
    </submittedName>
</protein>
<proteinExistence type="predicted"/>
<reference evidence="2 3" key="1">
    <citation type="journal article" date="2017" name="Int. J. Syst. Evol. Microbiol.">
        <title>Rhodosalinus sediminis gen. nov., sp. nov., isolated from marine saltern.</title>
        <authorList>
            <person name="Guo L.Y."/>
            <person name="Ling S.K."/>
            <person name="Li C.M."/>
            <person name="Chen G.J."/>
            <person name="Du Z.J."/>
        </authorList>
    </citation>
    <scope>NUCLEOTIDE SEQUENCE [LARGE SCALE GENOMIC DNA]</scope>
    <source>
        <strain evidence="2 3">WDN1C137</strain>
    </source>
</reference>
<keyword evidence="3" id="KW-1185">Reference proteome</keyword>
<dbReference type="GO" id="GO:0016787">
    <property type="term" value="F:hydrolase activity"/>
    <property type="evidence" value="ECO:0007669"/>
    <property type="project" value="UniProtKB-KW"/>
</dbReference>
<dbReference type="InterPro" id="IPR036866">
    <property type="entry name" value="RibonucZ/Hydroxyglut_hydro"/>
</dbReference>
<evidence type="ECO:0000256" key="1">
    <source>
        <dbReference type="SAM" id="SignalP"/>
    </source>
</evidence>